<evidence type="ECO:0000313" key="3">
    <source>
        <dbReference type="Proteomes" id="UP000706039"/>
    </source>
</evidence>
<feature type="region of interest" description="Disordered" evidence="1">
    <location>
        <begin position="13"/>
        <end position="50"/>
    </location>
</feature>
<evidence type="ECO:0000313" key="2">
    <source>
        <dbReference type="EMBL" id="MBY8825132.1"/>
    </source>
</evidence>
<keyword evidence="3" id="KW-1185">Reference proteome</keyword>
<organism evidence="2 3">
    <name type="scientific">Sphingomonas colocasiae</name>
    <dbReference type="NCBI Taxonomy" id="1848973"/>
    <lineage>
        <taxon>Bacteria</taxon>
        <taxon>Pseudomonadati</taxon>
        <taxon>Pseudomonadota</taxon>
        <taxon>Alphaproteobacteria</taxon>
        <taxon>Sphingomonadales</taxon>
        <taxon>Sphingomonadaceae</taxon>
        <taxon>Sphingomonas</taxon>
    </lineage>
</organism>
<evidence type="ECO:0000256" key="1">
    <source>
        <dbReference type="SAM" id="MobiDB-lite"/>
    </source>
</evidence>
<protein>
    <recommendedName>
        <fullName evidence="4">Leucine-rich repeat domain-containing protein</fullName>
    </recommendedName>
</protein>
<comment type="caution">
    <text evidence="2">The sequence shown here is derived from an EMBL/GenBank/DDBJ whole genome shotgun (WGS) entry which is preliminary data.</text>
</comment>
<dbReference type="InterPro" id="IPR032675">
    <property type="entry name" value="LRR_dom_sf"/>
</dbReference>
<name>A0ABS7PUT1_9SPHN</name>
<dbReference type="Proteomes" id="UP000706039">
    <property type="component" value="Unassembled WGS sequence"/>
</dbReference>
<gene>
    <name evidence="2" type="ORF">K7G82_22715</name>
</gene>
<reference evidence="2 3" key="1">
    <citation type="submission" date="2021-08" db="EMBL/GenBank/DDBJ databases">
        <authorList>
            <person name="Tuo L."/>
        </authorList>
    </citation>
    <scope>NUCLEOTIDE SEQUENCE [LARGE SCALE GENOMIC DNA]</scope>
    <source>
        <strain evidence="2 3">JCM 31229</strain>
    </source>
</reference>
<sequence length="205" mass="21138">MSLLQSLLAILTGGGQDGGARKAPTGPAPAPPPPPAPSPAPSSNNPRIFERRGDPLVALDDQLEADIRVSLVDCRSLVSLPSGLRTGSLDLSGCTAIEALPAGLDVAFLDLAGCGALKALPADLRLRGGRLNVRDCTKLSALPAGMGSVAQLDLRGCTNIRALPDDLEVTSWIDIGGSGIDRLPARFAHLSIRRHGEAVAASEIF</sequence>
<dbReference type="EMBL" id="JAINVV010000011">
    <property type="protein sequence ID" value="MBY8825132.1"/>
    <property type="molecule type" value="Genomic_DNA"/>
</dbReference>
<accession>A0ABS7PUT1</accession>
<evidence type="ECO:0008006" key="4">
    <source>
        <dbReference type="Google" id="ProtNLM"/>
    </source>
</evidence>
<proteinExistence type="predicted"/>
<feature type="compositionally biased region" description="Pro residues" evidence="1">
    <location>
        <begin position="26"/>
        <end position="40"/>
    </location>
</feature>
<dbReference type="RefSeq" id="WP_222992234.1">
    <property type="nucleotide sequence ID" value="NZ_JAINVV010000011.1"/>
</dbReference>
<dbReference type="Gene3D" id="3.80.10.10">
    <property type="entry name" value="Ribonuclease Inhibitor"/>
    <property type="match status" value="1"/>
</dbReference>